<name>A0ABP6MFT2_9ACTN</name>
<reference evidence="2" key="1">
    <citation type="journal article" date="2019" name="Int. J. Syst. Evol. Microbiol.">
        <title>The Global Catalogue of Microorganisms (GCM) 10K type strain sequencing project: providing services to taxonomists for standard genome sequencing and annotation.</title>
        <authorList>
            <consortium name="The Broad Institute Genomics Platform"/>
            <consortium name="The Broad Institute Genome Sequencing Center for Infectious Disease"/>
            <person name="Wu L."/>
            <person name="Ma J."/>
        </authorList>
    </citation>
    <scope>NUCLEOTIDE SEQUENCE [LARGE SCALE GENOMIC DNA]</scope>
    <source>
        <strain evidence="2">JCM 9092</strain>
    </source>
</reference>
<protein>
    <submittedName>
        <fullName evidence="1">Uncharacterized protein</fullName>
    </submittedName>
</protein>
<organism evidence="1 2">
    <name type="scientific">Streptomyces rectiviolaceus</name>
    <dbReference type="NCBI Taxonomy" id="332591"/>
    <lineage>
        <taxon>Bacteria</taxon>
        <taxon>Bacillati</taxon>
        <taxon>Actinomycetota</taxon>
        <taxon>Actinomycetes</taxon>
        <taxon>Kitasatosporales</taxon>
        <taxon>Streptomycetaceae</taxon>
        <taxon>Streptomyces</taxon>
    </lineage>
</organism>
<dbReference type="Proteomes" id="UP001501637">
    <property type="component" value="Unassembled WGS sequence"/>
</dbReference>
<evidence type="ECO:0000313" key="2">
    <source>
        <dbReference type="Proteomes" id="UP001501637"/>
    </source>
</evidence>
<dbReference type="EMBL" id="BAAAUG010000028">
    <property type="protein sequence ID" value="GAA3095434.1"/>
    <property type="molecule type" value="Genomic_DNA"/>
</dbReference>
<sequence>MFNEIDSNSIQFNIQPKAECVEVITFRIRWQRPHRKPARRASVTFGRGPCAGGVRCLSPNALWNPYSAPPL</sequence>
<comment type="caution">
    <text evidence="1">The sequence shown here is derived from an EMBL/GenBank/DDBJ whole genome shotgun (WGS) entry which is preliminary data.</text>
</comment>
<keyword evidence="2" id="KW-1185">Reference proteome</keyword>
<proteinExistence type="predicted"/>
<accession>A0ABP6MFT2</accession>
<evidence type="ECO:0000313" key="1">
    <source>
        <dbReference type="EMBL" id="GAA3095434.1"/>
    </source>
</evidence>
<gene>
    <name evidence="1" type="ORF">GCM10010449_18790</name>
</gene>